<feature type="region of interest" description="Disordered" evidence="1">
    <location>
        <begin position="129"/>
        <end position="149"/>
    </location>
</feature>
<evidence type="ECO:0000313" key="3">
    <source>
        <dbReference type="Proteomes" id="UP000386466"/>
    </source>
</evidence>
<dbReference type="PANTHER" id="PTHR11505">
    <property type="entry name" value="L1 TRANSPOSABLE ELEMENT-RELATED"/>
    <property type="match status" value="1"/>
</dbReference>
<feature type="region of interest" description="Disordered" evidence="1">
    <location>
        <begin position="64"/>
        <end position="83"/>
    </location>
</feature>
<gene>
    <name evidence="2" type="ORF">LYPA_23C009170</name>
</gene>
<evidence type="ECO:0000256" key="1">
    <source>
        <dbReference type="SAM" id="MobiDB-lite"/>
    </source>
</evidence>
<feature type="non-terminal residue" evidence="2">
    <location>
        <position position="149"/>
    </location>
</feature>
<accession>A0A485PMU9</accession>
<keyword evidence="3" id="KW-1185">Reference proteome</keyword>
<dbReference type="EMBL" id="CAAGRJ010036568">
    <property type="protein sequence ID" value="VFV45006.1"/>
    <property type="molecule type" value="Genomic_DNA"/>
</dbReference>
<name>A0A485PMU9_LYNPA</name>
<feature type="compositionally biased region" description="Basic residues" evidence="1">
    <location>
        <begin position="129"/>
        <end position="138"/>
    </location>
</feature>
<dbReference type="Gene3D" id="1.20.5.390">
    <property type="entry name" value="L1 transposable element, trimerization domain"/>
    <property type="match status" value="1"/>
</dbReference>
<dbReference type="InterPro" id="IPR004244">
    <property type="entry name" value="Transposase_22"/>
</dbReference>
<dbReference type="AlphaFoldDB" id="A0A485PMU9"/>
<sequence>MIIRILAGVKNKLESLSAEIKEMKTCQDEIKNAITELQSWMEAVAQRMDEAEQRISDIEDKLIENSEAEKKRETKAKEHDLRIREISDSLKRNNIRIIGVSEREEREIGVEVLCEQVTQKTFLTWGKIHTSKSRKHRGPPLDSTKTDHP</sequence>
<evidence type="ECO:0000313" key="2">
    <source>
        <dbReference type="EMBL" id="VFV45006.1"/>
    </source>
</evidence>
<dbReference type="Proteomes" id="UP000386466">
    <property type="component" value="Unassembled WGS sequence"/>
</dbReference>
<reference evidence="2 3" key="1">
    <citation type="submission" date="2019-01" db="EMBL/GenBank/DDBJ databases">
        <authorList>
            <person name="Alioto T."/>
            <person name="Alioto T."/>
        </authorList>
    </citation>
    <scope>NUCLEOTIDE SEQUENCE [LARGE SCALE GENOMIC DNA]</scope>
</reference>
<proteinExistence type="predicted"/>
<organism evidence="2 3">
    <name type="scientific">Lynx pardinus</name>
    <name type="common">Iberian lynx</name>
    <name type="synonym">Felis pardina</name>
    <dbReference type="NCBI Taxonomy" id="191816"/>
    <lineage>
        <taxon>Eukaryota</taxon>
        <taxon>Metazoa</taxon>
        <taxon>Chordata</taxon>
        <taxon>Craniata</taxon>
        <taxon>Vertebrata</taxon>
        <taxon>Euteleostomi</taxon>
        <taxon>Mammalia</taxon>
        <taxon>Eutheria</taxon>
        <taxon>Laurasiatheria</taxon>
        <taxon>Carnivora</taxon>
        <taxon>Feliformia</taxon>
        <taxon>Felidae</taxon>
        <taxon>Felinae</taxon>
        <taxon>Lynx</taxon>
    </lineage>
</organism>
<protein>
    <submittedName>
        <fullName evidence="2">Uncharacterized protein</fullName>
    </submittedName>
</protein>